<proteinExistence type="predicted"/>
<dbReference type="EMBL" id="CAJNDS010001402">
    <property type="protein sequence ID" value="CAE7257982.1"/>
    <property type="molecule type" value="Genomic_DNA"/>
</dbReference>
<organism evidence="2 3">
    <name type="scientific">Symbiodinium natans</name>
    <dbReference type="NCBI Taxonomy" id="878477"/>
    <lineage>
        <taxon>Eukaryota</taxon>
        <taxon>Sar</taxon>
        <taxon>Alveolata</taxon>
        <taxon>Dinophyceae</taxon>
        <taxon>Suessiales</taxon>
        <taxon>Symbiodiniaceae</taxon>
        <taxon>Symbiodinium</taxon>
    </lineage>
</organism>
<evidence type="ECO:0000313" key="3">
    <source>
        <dbReference type="Proteomes" id="UP000604046"/>
    </source>
</evidence>
<feature type="region of interest" description="Disordered" evidence="1">
    <location>
        <begin position="51"/>
        <end position="87"/>
    </location>
</feature>
<keyword evidence="3" id="KW-1185">Reference proteome</keyword>
<dbReference type="Proteomes" id="UP000604046">
    <property type="component" value="Unassembled WGS sequence"/>
</dbReference>
<accession>A0A812M469</accession>
<sequence length="104" mass="11326">MAQRPGFDGTWRWADPGLPRSSAKGKNFGGMFWRGLGWFWGSKSNTRVRQFRNSAADPGRSHEDPRAGNSGGLPAASPWRRTIEASRSARSCSVGSLEVRGFAG</sequence>
<feature type="region of interest" description="Disordered" evidence="1">
    <location>
        <begin position="1"/>
        <end position="20"/>
    </location>
</feature>
<evidence type="ECO:0000256" key="1">
    <source>
        <dbReference type="SAM" id="MobiDB-lite"/>
    </source>
</evidence>
<name>A0A812M469_9DINO</name>
<reference evidence="2" key="1">
    <citation type="submission" date="2021-02" db="EMBL/GenBank/DDBJ databases">
        <authorList>
            <person name="Dougan E. K."/>
            <person name="Rhodes N."/>
            <person name="Thang M."/>
            <person name="Chan C."/>
        </authorList>
    </citation>
    <scope>NUCLEOTIDE SEQUENCE</scope>
</reference>
<comment type="caution">
    <text evidence="2">The sequence shown here is derived from an EMBL/GenBank/DDBJ whole genome shotgun (WGS) entry which is preliminary data.</text>
</comment>
<gene>
    <name evidence="2" type="ORF">SNAT2548_LOCUS13370</name>
</gene>
<dbReference type="AlphaFoldDB" id="A0A812M469"/>
<protein>
    <submittedName>
        <fullName evidence="2">Uncharacterized protein</fullName>
    </submittedName>
</protein>
<evidence type="ECO:0000313" key="2">
    <source>
        <dbReference type="EMBL" id="CAE7257982.1"/>
    </source>
</evidence>